<keyword evidence="1" id="KW-1133">Transmembrane helix</keyword>
<protein>
    <submittedName>
        <fullName evidence="2">Uncharacterized protein</fullName>
    </submittedName>
</protein>
<accession>A0A382VFM0</accession>
<evidence type="ECO:0000313" key="2">
    <source>
        <dbReference type="EMBL" id="SVD44835.1"/>
    </source>
</evidence>
<keyword evidence="1" id="KW-0812">Transmembrane</keyword>
<dbReference type="EMBL" id="UINC01151304">
    <property type="protein sequence ID" value="SVD44835.1"/>
    <property type="molecule type" value="Genomic_DNA"/>
</dbReference>
<proteinExistence type="predicted"/>
<reference evidence="2" key="1">
    <citation type="submission" date="2018-05" db="EMBL/GenBank/DDBJ databases">
        <authorList>
            <person name="Lanie J.A."/>
            <person name="Ng W.-L."/>
            <person name="Kazmierczak K.M."/>
            <person name="Andrzejewski T.M."/>
            <person name="Davidsen T.M."/>
            <person name="Wayne K.J."/>
            <person name="Tettelin H."/>
            <person name="Glass J.I."/>
            <person name="Rusch D."/>
            <person name="Podicherti R."/>
            <person name="Tsui H.-C.T."/>
            <person name="Winkler M.E."/>
        </authorList>
    </citation>
    <scope>NUCLEOTIDE SEQUENCE</scope>
</reference>
<keyword evidence="1" id="KW-0472">Membrane</keyword>
<dbReference type="AlphaFoldDB" id="A0A382VFM0"/>
<sequence length="35" mass="3718">MVYELTGGFLPCWVSYLAAGLAIMFILVNAVLLGA</sequence>
<gene>
    <name evidence="2" type="ORF">METZ01_LOCUS397689</name>
</gene>
<name>A0A382VFM0_9ZZZZ</name>
<feature type="transmembrane region" description="Helical" evidence="1">
    <location>
        <begin position="13"/>
        <end position="33"/>
    </location>
</feature>
<organism evidence="2">
    <name type="scientific">marine metagenome</name>
    <dbReference type="NCBI Taxonomy" id="408172"/>
    <lineage>
        <taxon>unclassified sequences</taxon>
        <taxon>metagenomes</taxon>
        <taxon>ecological metagenomes</taxon>
    </lineage>
</organism>
<feature type="non-terminal residue" evidence="2">
    <location>
        <position position="35"/>
    </location>
</feature>
<evidence type="ECO:0000256" key="1">
    <source>
        <dbReference type="SAM" id="Phobius"/>
    </source>
</evidence>